<organism evidence="1 2">
    <name type="scientific">Bradyrhizobium jicamae</name>
    <dbReference type="NCBI Taxonomy" id="280332"/>
    <lineage>
        <taxon>Bacteria</taxon>
        <taxon>Pseudomonadati</taxon>
        <taxon>Pseudomonadota</taxon>
        <taxon>Alphaproteobacteria</taxon>
        <taxon>Hyphomicrobiales</taxon>
        <taxon>Nitrobacteraceae</taxon>
        <taxon>Bradyrhizobium</taxon>
    </lineage>
</organism>
<keyword evidence="2" id="KW-1185">Reference proteome</keyword>
<comment type="caution">
    <text evidence="1">The sequence shown here is derived from an EMBL/GenBank/DDBJ whole genome shotgun (WGS) entry which is preliminary data.</text>
</comment>
<proteinExistence type="predicted"/>
<dbReference type="EMBL" id="JAFCJH010000014">
    <property type="protein sequence ID" value="MBR0796869.1"/>
    <property type="molecule type" value="Genomic_DNA"/>
</dbReference>
<protein>
    <recommendedName>
        <fullName evidence="3">PIN domain-containing protein</fullName>
    </recommendedName>
</protein>
<dbReference type="RefSeq" id="WP_212493047.1">
    <property type="nucleotide sequence ID" value="NZ_JAFCJH010000014.1"/>
</dbReference>
<evidence type="ECO:0000313" key="2">
    <source>
        <dbReference type="Proteomes" id="UP001315278"/>
    </source>
</evidence>
<evidence type="ECO:0000313" key="1">
    <source>
        <dbReference type="EMBL" id="MBR0796869.1"/>
    </source>
</evidence>
<gene>
    <name evidence="1" type="ORF">JQ615_15845</name>
</gene>
<evidence type="ECO:0008006" key="3">
    <source>
        <dbReference type="Google" id="ProtNLM"/>
    </source>
</evidence>
<accession>A0ABS5FJK2</accession>
<sequence>MTLNSAQSAKLHVSDGPTFRMVGADRADGRPNDVITFSGENIRPLGYSELIAAKLHEKLAIPVEVHNSNLLDTNISGLGDDRTYTFSFILESRFTSRAIGLVKGGWLPSAFAASCRDAVVLVDRNIVTEMVGRFDGGKAVGTEPDFIDLFANRPVRINPVLYAMEGNGRSIPAPQLVHSLLEEAVTKMEAALPSAKLVVSPDSLQGALGLIEESRAGIARKQQFLMRVAPSITAPVSARKMRRRWDEVLAAADDCTVPRRSLVVLAALSSIVVPNGKSPAKRLLKIKPDYRVEDAYNALVDLRSLEFLIYMFALFPSQSILLCTADKDLALFWTGIRAFNFGRTDAGISVEFSPVDELLGGSTAPEWRETLRETLC</sequence>
<dbReference type="Proteomes" id="UP001315278">
    <property type="component" value="Unassembled WGS sequence"/>
</dbReference>
<name>A0ABS5FJK2_9BRAD</name>
<reference evidence="2" key="1">
    <citation type="journal article" date="2021" name="ISME J.">
        <title>Evolutionary origin and ecological implication of a unique nif island in free-living Bradyrhizobium lineages.</title>
        <authorList>
            <person name="Tao J."/>
        </authorList>
    </citation>
    <scope>NUCLEOTIDE SEQUENCE [LARGE SCALE GENOMIC DNA]</scope>
    <source>
        <strain evidence="2">SZCCT0434</strain>
    </source>
</reference>